<evidence type="ECO:0000313" key="8">
    <source>
        <dbReference type="Proteomes" id="UP001305606"/>
    </source>
</evidence>
<dbReference type="Pfam" id="PF05199">
    <property type="entry name" value="GMC_oxred_C"/>
    <property type="match status" value="1"/>
</dbReference>
<name>A0ABY9V808_9ACTN</name>
<evidence type="ECO:0000313" key="7">
    <source>
        <dbReference type="EMBL" id="WNF00020.1"/>
    </source>
</evidence>
<protein>
    <submittedName>
        <fullName evidence="7">NAD(P)-binding protein</fullName>
    </submittedName>
</protein>
<evidence type="ECO:0000259" key="6">
    <source>
        <dbReference type="Pfam" id="PF05199"/>
    </source>
</evidence>
<dbReference type="EMBL" id="CP117522">
    <property type="protein sequence ID" value="WNF00020.1"/>
    <property type="molecule type" value="Genomic_DNA"/>
</dbReference>
<evidence type="ECO:0000256" key="3">
    <source>
        <dbReference type="ARBA" id="ARBA00022630"/>
    </source>
</evidence>
<keyword evidence="4" id="KW-0274">FAD</keyword>
<dbReference type="RefSeq" id="WP_311038451.1">
    <property type="nucleotide sequence ID" value="NZ_CP117522.1"/>
</dbReference>
<evidence type="ECO:0000256" key="2">
    <source>
        <dbReference type="ARBA" id="ARBA00010790"/>
    </source>
</evidence>
<dbReference type="InterPro" id="IPR036188">
    <property type="entry name" value="FAD/NAD-bd_sf"/>
</dbReference>
<organism evidence="7 8">
    <name type="scientific">Streptomyces luomodiensis</name>
    <dbReference type="NCBI Taxonomy" id="3026192"/>
    <lineage>
        <taxon>Bacteria</taxon>
        <taxon>Bacillati</taxon>
        <taxon>Actinomycetota</taxon>
        <taxon>Actinomycetes</taxon>
        <taxon>Kitasatosporales</taxon>
        <taxon>Streptomycetaceae</taxon>
        <taxon>Streptomyces</taxon>
    </lineage>
</organism>
<keyword evidence="3" id="KW-0285">Flavoprotein</keyword>
<gene>
    <name evidence="7" type="ORF">PS467_34225</name>
</gene>
<dbReference type="Gene3D" id="3.50.50.60">
    <property type="entry name" value="FAD/NAD(P)-binding domain"/>
    <property type="match status" value="2"/>
</dbReference>
<comment type="similarity">
    <text evidence="2">Belongs to the GMC oxidoreductase family.</text>
</comment>
<keyword evidence="8" id="KW-1185">Reference proteome</keyword>
<evidence type="ECO:0000256" key="4">
    <source>
        <dbReference type="ARBA" id="ARBA00022827"/>
    </source>
</evidence>
<accession>A0ABY9V808</accession>
<evidence type="ECO:0000256" key="1">
    <source>
        <dbReference type="ARBA" id="ARBA00001974"/>
    </source>
</evidence>
<dbReference type="PANTHER" id="PTHR42784:SF1">
    <property type="entry name" value="PYRANOSE 2-OXIDASE"/>
    <property type="match status" value="1"/>
</dbReference>
<dbReference type="SUPFAM" id="SSF51905">
    <property type="entry name" value="FAD/NAD(P)-binding domain"/>
    <property type="match status" value="1"/>
</dbReference>
<feature type="domain" description="Glucose-methanol-choline oxidoreductase C-terminal" evidence="6">
    <location>
        <begin position="427"/>
        <end position="477"/>
    </location>
</feature>
<dbReference type="PANTHER" id="PTHR42784">
    <property type="entry name" value="PYRANOSE 2-OXIDASE"/>
    <property type="match status" value="1"/>
</dbReference>
<dbReference type="InterPro" id="IPR007867">
    <property type="entry name" value="GMC_OxRtase_C"/>
</dbReference>
<dbReference type="Proteomes" id="UP001305606">
    <property type="component" value="Chromosome"/>
</dbReference>
<keyword evidence="5" id="KW-0560">Oxidoreductase</keyword>
<dbReference type="Pfam" id="PF13450">
    <property type="entry name" value="NAD_binding_8"/>
    <property type="match status" value="1"/>
</dbReference>
<sequence length="486" mass="52589">MMLEQASPQGTVVVGGGMAGLAVARAMCEEGAEPPLVLEAGPDIGTRHYRSRYDGVRADEMWLHPVTDPHFWRPYVSANDNWTDIAGLRRCVGGRSLYWHGVVLPLEEAVLNDTAAWPREIAEDLTRSWRGGPSLYDRERRRLEEWTGRSLTLEPTEHTDLGLDGLAFSSLPKAVRPDGDDGRWEAYSPLHDGAADVVADAEVLGVLVTDGRVRGVRLRRPDGAVADVRADRVVLCASTFENSRLALQALYDTGARDVPVLTGLVDKVAQGVVVPVAVDRLPDPWRRLASSGENLLAPCPPGPGGAVGNLFLHTSTTPDGLALLEFYVLGEQHRGEHGRLICDPAGPWPWPVVVDGRHDAVDDAIIEAQRQLLTTVWETVRGRLGLDPATLHFTDPLGAEPLATTFKRTAGITSPRPPHTYAFRLGSELHEAGTLPYGPMLTTDGELRGVRGLYVSGPATFPRTGAANPVLTILALARRLGAHLAK</sequence>
<comment type="cofactor">
    <cofactor evidence="1">
        <name>FAD</name>
        <dbReference type="ChEBI" id="CHEBI:57692"/>
    </cofactor>
</comment>
<reference evidence="7 8" key="1">
    <citation type="submission" date="2023-02" db="EMBL/GenBank/DDBJ databases">
        <title>Streptomyces sp. SCA4-21 with antifungal activity against Fusarium oxysporum f. sp. cubense, Streptomyces sp. SCA2-17 with antifungal activity against Fusarium oxysporum f. sp. cubense.</title>
        <authorList>
            <person name="Qi D."/>
        </authorList>
    </citation>
    <scope>NUCLEOTIDE SEQUENCE [LARGE SCALE GENOMIC DNA]</scope>
    <source>
        <strain evidence="7 8">SCA4-21</strain>
    </source>
</reference>
<proteinExistence type="inferred from homology"/>
<dbReference type="InterPro" id="IPR051473">
    <property type="entry name" value="P2Ox-like"/>
</dbReference>
<evidence type="ECO:0000256" key="5">
    <source>
        <dbReference type="ARBA" id="ARBA00023002"/>
    </source>
</evidence>